<accession>A0A1J5R1D4</accession>
<keyword evidence="2 4" id="KW-0689">Ribosomal protein</keyword>
<dbReference type="Gene3D" id="6.10.250.290">
    <property type="match status" value="1"/>
</dbReference>
<dbReference type="PANTHER" id="PTHR11560">
    <property type="entry name" value="39S RIBOSOMAL PROTEIN L10, MITOCHONDRIAL"/>
    <property type="match status" value="1"/>
</dbReference>
<evidence type="ECO:0000256" key="1">
    <source>
        <dbReference type="ARBA" id="ARBA00008889"/>
    </source>
</evidence>
<dbReference type="EMBL" id="MLJW01000522">
    <property type="protein sequence ID" value="OIQ85772.1"/>
    <property type="molecule type" value="Genomic_DNA"/>
</dbReference>
<dbReference type="Pfam" id="PF00466">
    <property type="entry name" value="Ribosomal_L10"/>
    <property type="match status" value="1"/>
</dbReference>
<proteinExistence type="inferred from homology"/>
<dbReference type="GO" id="GO:1990904">
    <property type="term" value="C:ribonucleoprotein complex"/>
    <property type="evidence" value="ECO:0007669"/>
    <property type="project" value="UniProtKB-KW"/>
</dbReference>
<comment type="caution">
    <text evidence="4">The sequence shown here is derived from an EMBL/GenBank/DDBJ whole genome shotgun (WGS) entry which is preliminary data.</text>
</comment>
<sequence>MALNLQEKQAVVAEVSAQVAQAQTIVVAEYRGIPVADITSLRANARKNGVYLHVLKNTLARRAVQGTPFEGLADKMVGPLMYSMSADAVAAAKVVHEFAKTNDKLVIKGGAYNGKVLDAAAVAALASVPSKEVLLAQLLGVMKSPITSMAIVLKALSEKKAGAAA</sequence>
<dbReference type="GO" id="GO:0005840">
    <property type="term" value="C:ribosome"/>
    <property type="evidence" value="ECO:0007669"/>
    <property type="project" value="UniProtKB-KW"/>
</dbReference>
<dbReference type="AlphaFoldDB" id="A0A1J5R1D4"/>
<dbReference type="HAMAP" id="MF_00362">
    <property type="entry name" value="Ribosomal_uL10"/>
    <property type="match status" value="1"/>
</dbReference>
<name>A0A1J5R1D4_9ZZZZ</name>
<protein>
    <submittedName>
        <fullName evidence="4">50S ribosomal protein L10</fullName>
    </submittedName>
</protein>
<dbReference type="InterPro" id="IPR001790">
    <property type="entry name" value="Ribosomal_uL10"/>
</dbReference>
<dbReference type="InterPro" id="IPR043141">
    <property type="entry name" value="Ribosomal_uL10-like_sf"/>
</dbReference>
<organism evidence="4">
    <name type="scientific">mine drainage metagenome</name>
    <dbReference type="NCBI Taxonomy" id="410659"/>
    <lineage>
        <taxon>unclassified sequences</taxon>
        <taxon>metagenomes</taxon>
        <taxon>ecological metagenomes</taxon>
    </lineage>
</organism>
<evidence type="ECO:0000313" key="4">
    <source>
        <dbReference type="EMBL" id="OIQ85772.1"/>
    </source>
</evidence>
<dbReference type="CDD" id="cd05797">
    <property type="entry name" value="Ribosomal_L10"/>
    <property type="match status" value="1"/>
</dbReference>
<reference evidence="4" key="1">
    <citation type="submission" date="2016-10" db="EMBL/GenBank/DDBJ databases">
        <title>Sequence of Gallionella enrichment culture.</title>
        <authorList>
            <person name="Poehlein A."/>
            <person name="Muehling M."/>
            <person name="Daniel R."/>
        </authorList>
    </citation>
    <scope>NUCLEOTIDE SEQUENCE</scope>
</reference>
<comment type="similarity">
    <text evidence="1">Belongs to the universal ribosomal protein uL10 family.</text>
</comment>
<dbReference type="InterPro" id="IPR022973">
    <property type="entry name" value="Ribosomal_uL10_bac"/>
</dbReference>
<gene>
    <name evidence="4" type="primary">rplJ_6</name>
    <name evidence="4" type="ORF">GALL_323820</name>
</gene>
<evidence type="ECO:0000256" key="3">
    <source>
        <dbReference type="ARBA" id="ARBA00023274"/>
    </source>
</evidence>
<dbReference type="NCBIfam" id="NF000955">
    <property type="entry name" value="PRK00099.1-1"/>
    <property type="match status" value="1"/>
</dbReference>
<dbReference type="InterPro" id="IPR047865">
    <property type="entry name" value="Ribosomal_uL10_bac_type"/>
</dbReference>
<evidence type="ECO:0000256" key="2">
    <source>
        <dbReference type="ARBA" id="ARBA00022980"/>
    </source>
</evidence>
<dbReference type="SUPFAM" id="SSF160369">
    <property type="entry name" value="Ribosomal protein L10-like"/>
    <property type="match status" value="1"/>
</dbReference>
<dbReference type="Gene3D" id="3.30.70.1730">
    <property type="match status" value="1"/>
</dbReference>
<keyword evidence="3" id="KW-0687">Ribonucleoprotein</keyword>